<feature type="domain" description="F5/8 type C" evidence="2">
    <location>
        <begin position="45"/>
        <end position="152"/>
    </location>
</feature>
<proteinExistence type="predicted"/>
<feature type="signal peptide" evidence="1">
    <location>
        <begin position="1"/>
        <end position="23"/>
    </location>
</feature>
<sequence length="202" mass="21402">MPNKNLSLILAALGLTLAVDVNAAPIISPFAADLASGQYSADLTYPGTSAQAAFNGGVWNAGTYGKHWIQADMGTSQTLSKVVITAAVAPATNAQYWIYLSNAAIGNSYNSLTPVATFSDWIGTSGFGPHFETHEVEFAAASGRYLQIVAYAGSSWTALGDQKPRVDWVQPVSQVPLPPASLLMLSGLLYTMRRRLFGSTKV</sequence>
<organism evidence="3 4">
    <name type="scientific">Methylomonas koyamae</name>
    <dbReference type="NCBI Taxonomy" id="702114"/>
    <lineage>
        <taxon>Bacteria</taxon>
        <taxon>Pseudomonadati</taxon>
        <taxon>Pseudomonadota</taxon>
        <taxon>Gammaproteobacteria</taxon>
        <taxon>Methylococcales</taxon>
        <taxon>Methylococcaceae</taxon>
        <taxon>Methylomonas</taxon>
    </lineage>
</organism>
<reference evidence="3 4" key="1">
    <citation type="submission" date="2016-03" db="EMBL/GenBank/DDBJ databases">
        <authorList>
            <person name="Ploux O."/>
        </authorList>
    </citation>
    <scope>NUCLEOTIDE SEQUENCE [LARGE SCALE GENOMIC DNA]</scope>
    <source>
        <strain evidence="3 4">R-45378</strain>
    </source>
</reference>
<evidence type="ECO:0000259" key="2">
    <source>
        <dbReference type="Pfam" id="PF00754"/>
    </source>
</evidence>
<dbReference type="Gene3D" id="2.60.120.260">
    <property type="entry name" value="Galactose-binding domain-like"/>
    <property type="match status" value="1"/>
</dbReference>
<accession>A0A177NH77</accession>
<dbReference type="SUPFAM" id="SSF49785">
    <property type="entry name" value="Galactose-binding domain-like"/>
    <property type="match status" value="1"/>
</dbReference>
<dbReference type="RefSeq" id="WP_064040276.1">
    <property type="nucleotide sequence ID" value="NZ_LUUJ01000068.1"/>
</dbReference>
<name>A0A177NH77_9GAMM</name>
<dbReference type="AlphaFoldDB" id="A0A177NH77"/>
<comment type="caution">
    <text evidence="3">The sequence shown here is derived from an EMBL/GenBank/DDBJ whole genome shotgun (WGS) entry which is preliminary data.</text>
</comment>
<feature type="chain" id="PRO_5008069128" description="F5/8 type C domain-containing protein" evidence="1">
    <location>
        <begin position="24"/>
        <end position="202"/>
    </location>
</feature>
<dbReference type="Pfam" id="PF00754">
    <property type="entry name" value="F5_F8_type_C"/>
    <property type="match status" value="1"/>
</dbReference>
<dbReference type="InterPro" id="IPR000421">
    <property type="entry name" value="FA58C"/>
</dbReference>
<dbReference type="Proteomes" id="UP000077857">
    <property type="component" value="Unassembled WGS sequence"/>
</dbReference>
<evidence type="ECO:0000313" key="3">
    <source>
        <dbReference type="EMBL" id="OAI17307.1"/>
    </source>
</evidence>
<evidence type="ECO:0000313" key="4">
    <source>
        <dbReference type="Proteomes" id="UP000077857"/>
    </source>
</evidence>
<evidence type="ECO:0000256" key="1">
    <source>
        <dbReference type="SAM" id="SignalP"/>
    </source>
</evidence>
<gene>
    <name evidence="3" type="ORF">A1507_11015</name>
</gene>
<dbReference type="OrthoDB" id="9875396at2"/>
<dbReference type="InterPro" id="IPR008979">
    <property type="entry name" value="Galactose-bd-like_sf"/>
</dbReference>
<protein>
    <recommendedName>
        <fullName evidence="2">F5/8 type C domain-containing protein</fullName>
    </recommendedName>
</protein>
<keyword evidence="1" id="KW-0732">Signal</keyword>
<dbReference type="EMBL" id="LUUJ01000068">
    <property type="protein sequence ID" value="OAI17307.1"/>
    <property type="molecule type" value="Genomic_DNA"/>
</dbReference>